<dbReference type="EMBL" id="HBEY01006425">
    <property type="protein sequence ID" value="CAD8599810.1"/>
    <property type="molecule type" value="Transcribed_RNA"/>
</dbReference>
<feature type="region of interest" description="Disordered" evidence="1">
    <location>
        <begin position="59"/>
        <end position="80"/>
    </location>
</feature>
<evidence type="ECO:0000313" key="2">
    <source>
        <dbReference type="EMBL" id="CAD8599810.1"/>
    </source>
</evidence>
<organism evidence="2">
    <name type="scientific">Coccolithus braarudii</name>
    <dbReference type="NCBI Taxonomy" id="221442"/>
    <lineage>
        <taxon>Eukaryota</taxon>
        <taxon>Haptista</taxon>
        <taxon>Haptophyta</taxon>
        <taxon>Prymnesiophyceae</taxon>
        <taxon>Coccolithales</taxon>
        <taxon>Coccolithaceae</taxon>
        <taxon>Coccolithus</taxon>
    </lineage>
</organism>
<name>A0A7S0PYV6_9EUKA</name>
<proteinExistence type="predicted"/>
<gene>
    <name evidence="2" type="ORF">CPEL01642_LOCUS3140</name>
</gene>
<sequence length="276" mass="30367">MAASEPDIAVEVRHLLSMMVSYVASRHAVEECSDLLVELEDYQQQCWTREGRRYQQLRRRQPHSPACGAQTSGPACGSQSPVHLRIRGARDALGCNRPSCLGVGAGAMRPRRIGRARLGAQQSEQRQVEAELSVLHSRMKRLEIGTDLRVSVSVGPAKGTTHSTSKTAISTKPSASVRNMLPAEPVSIFSRLEHASLADAMLPWSPARTHFSAELDNPLTSQVDRPSDRLLQRRLALLGNLQADTVKLERKQASCRSRPGGSVAHLELEQRPSFRV</sequence>
<evidence type="ECO:0000256" key="1">
    <source>
        <dbReference type="SAM" id="MobiDB-lite"/>
    </source>
</evidence>
<reference evidence="2" key="1">
    <citation type="submission" date="2021-01" db="EMBL/GenBank/DDBJ databases">
        <authorList>
            <person name="Corre E."/>
            <person name="Pelletier E."/>
            <person name="Niang G."/>
            <person name="Scheremetjew M."/>
            <person name="Finn R."/>
            <person name="Kale V."/>
            <person name="Holt S."/>
            <person name="Cochrane G."/>
            <person name="Meng A."/>
            <person name="Brown T."/>
            <person name="Cohen L."/>
        </authorList>
    </citation>
    <scope>NUCLEOTIDE SEQUENCE</scope>
    <source>
        <strain evidence="2">PLY182g</strain>
    </source>
</reference>
<feature type="compositionally biased region" description="Polar residues" evidence="1">
    <location>
        <begin position="69"/>
        <end position="80"/>
    </location>
</feature>
<feature type="compositionally biased region" description="Basic and acidic residues" evidence="1">
    <location>
        <begin position="266"/>
        <end position="276"/>
    </location>
</feature>
<feature type="region of interest" description="Disordered" evidence="1">
    <location>
        <begin position="252"/>
        <end position="276"/>
    </location>
</feature>
<accession>A0A7S0PYV6</accession>
<protein>
    <submittedName>
        <fullName evidence="2">Uncharacterized protein</fullName>
    </submittedName>
</protein>
<dbReference type="AlphaFoldDB" id="A0A7S0PYV6"/>